<dbReference type="AlphaFoldDB" id="A0A1H8R7Z8"/>
<dbReference type="Pfam" id="PF04221">
    <property type="entry name" value="RelB"/>
    <property type="match status" value="1"/>
</dbReference>
<reference evidence="2" key="1">
    <citation type="submission" date="2016-10" db="EMBL/GenBank/DDBJ databases">
        <authorList>
            <person name="Varghese N."/>
        </authorList>
    </citation>
    <scope>NUCLEOTIDE SEQUENCE [LARGE SCALE GENOMIC DNA]</scope>
    <source>
        <strain evidence="2">DSM 21843</strain>
    </source>
</reference>
<dbReference type="RefSeq" id="WP_169815783.1">
    <property type="nucleotide sequence ID" value="NZ_CP011402.1"/>
</dbReference>
<dbReference type="Gene3D" id="1.10.1220.10">
    <property type="entry name" value="Met repressor-like"/>
    <property type="match status" value="1"/>
</dbReference>
<dbReference type="STRING" id="79604.AAY81_03095"/>
<evidence type="ECO:0000313" key="1">
    <source>
        <dbReference type="EMBL" id="SEO62481.1"/>
    </source>
</evidence>
<dbReference type="InterPro" id="IPR013321">
    <property type="entry name" value="Arc_rbn_hlx_hlx"/>
</dbReference>
<proteinExistence type="predicted"/>
<dbReference type="EMBL" id="FOEC01000003">
    <property type="protein sequence ID" value="SEO62481.1"/>
    <property type="molecule type" value="Genomic_DNA"/>
</dbReference>
<accession>A0A1H8R7Z8</accession>
<name>A0A1H8R7Z8_9ACTN</name>
<sequence length="94" mass="10289">MDATLNVRMSTTLKERGDKVLRQNGISTSMAVRALWQELASTRELPAFLREASSNAQEVASRKRALESLAGIAQGSLTNCTDDELDALGMARYE</sequence>
<dbReference type="GO" id="GO:0006355">
    <property type="term" value="P:regulation of DNA-templated transcription"/>
    <property type="evidence" value="ECO:0007669"/>
    <property type="project" value="InterPro"/>
</dbReference>
<dbReference type="InterPro" id="IPR007337">
    <property type="entry name" value="RelB/DinJ"/>
</dbReference>
<evidence type="ECO:0000313" key="2">
    <source>
        <dbReference type="Proteomes" id="UP000182975"/>
    </source>
</evidence>
<organism evidence="1 2">
    <name type="scientific">Denitrobacterium detoxificans</name>
    <dbReference type="NCBI Taxonomy" id="79604"/>
    <lineage>
        <taxon>Bacteria</taxon>
        <taxon>Bacillati</taxon>
        <taxon>Actinomycetota</taxon>
        <taxon>Coriobacteriia</taxon>
        <taxon>Eggerthellales</taxon>
        <taxon>Eggerthellaceae</taxon>
        <taxon>Denitrobacterium</taxon>
    </lineage>
</organism>
<gene>
    <name evidence="1" type="ORF">SAMN02910314_00697</name>
</gene>
<protein>
    <submittedName>
        <fullName evidence="1">DNA-damage-inducible protein J</fullName>
    </submittedName>
</protein>
<keyword evidence="2" id="KW-1185">Reference proteome</keyword>
<dbReference type="Proteomes" id="UP000182975">
    <property type="component" value="Unassembled WGS sequence"/>
</dbReference>